<dbReference type="EMBL" id="JBBWRZ010000013">
    <property type="protein sequence ID" value="KAK8223909.1"/>
    <property type="molecule type" value="Genomic_DNA"/>
</dbReference>
<feature type="compositionally biased region" description="Acidic residues" evidence="1">
    <location>
        <begin position="121"/>
        <end position="147"/>
    </location>
</feature>
<feature type="compositionally biased region" description="Basic and acidic residues" evidence="1">
    <location>
        <begin position="148"/>
        <end position="160"/>
    </location>
</feature>
<feature type="region of interest" description="Disordered" evidence="1">
    <location>
        <begin position="113"/>
        <end position="169"/>
    </location>
</feature>
<evidence type="ECO:0000313" key="2">
    <source>
        <dbReference type="EMBL" id="KAK8223909.1"/>
    </source>
</evidence>
<proteinExistence type="predicted"/>
<dbReference type="Proteomes" id="UP001492380">
    <property type="component" value="Unassembled WGS sequence"/>
</dbReference>
<accession>A0ABR1YAD6</accession>
<keyword evidence="3" id="KW-1185">Reference proteome</keyword>
<comment type="caution">
    <text evidence="2">The sequence shown here is derived from an EMBL/GenBank/DDBJ whole genome shotgun (WGS) entry which is preliminary data.</text>
</comment>
<sequence length="199" mass="22150">MSSTPTSYLATWLDACQNPNSNLSKVPTPYSESSVSRSDAFLPLLFGLLQCRSDIDRTLFELDMTQSLVDVETRLADMCSRFQRLVRNTRAEFWRDAAKIGVKDMPFEEIRFGESGAQATQDEDDLEESDSDVSSDDGADEVEMESDEPLRSGKDSKETQNRSPSLRHMHICHFAISRQSLDTALEGSSPSPKEAGVEA</sequence>
<name>A0ABR1YAD6_9PEZI</name>
<evidence type="ECO:0000256" key="1">
    <source>
        <dbReference type="SAM" id="MobiDB-lite"/>
    </source>
</evidence>
<protein>
    <submittedName>
        <fullName evidence="2">Uncharacterized protein</fullName>
    </submittedName>
</protein>
<organism evidence="2 3">
    <name type="scientific">Phyllosticta capitalensis</name>
    <dbReference type="NCBI Taxonomy" id="121624"/>
    <lineage>
        <taxon>Eukaryota</taxon>
        <taxon>Fungi</taxon>
        <taxon>Dikarya</taxon>
        <taxon>Ascomycota</taxon>
        <taxon>Pezizomycotina</taxon>
        <taxon>Dothideomycetes</taxon>
        <taxon>Dothideomycetes incertae sedis</taxon>
        <taxon>Botryosphaeriales</taxon>
        <taxon>Phyllostictaceae</taxon>
        <taxon>Phyllosticta</taxon>
    </lineage>
</organism>
<evidence type="ECO:0000313" key="3">
    <source>
        <dbReference type="Proteomes" id="UP001492380"/>
    </source>
</evidence>
<gene>
    <name evidence="2" type="ORF">HDK90DRAFT_107208</name>
</gene>
<reference evidence="2 3" key="1">
    <citation type="submission" date="2024-04" db="EMBL/GenBank/DDBJ databases">
        <title>Phyllosticta paracitricarpa is synonymous to the EU quarantine fungus P. citricarpa based on phylogenomic analyses.</title>
        <authorList>
            <consortium name="Lawrence Berkeley National Laboratory"/>
            <person name="Van Ingen-Buijs V.A."/>
            <person name="Van Westerhoven A.C."/>
            <person name="Haridas S."/>
            <person name="Skiadas P."/>
            <person name="Martin F."/>
            <person name="Groenewald J.Z."/>
            <person name="Crous P.W."/>
            <person name="Seidl M.F."/>
        </authorList>
    </citation>
    <scope>NUCLEOTIDE SEQUENCE [LARGE SCALE GENOMIC DNA]</scope>
    <source>
        <strain evidence="2 3">CBS 123374</strain>
    </source>
</reference>